<comment type="caution">
    <text evidence="3">The sequence shown here is derived from an EMBL/GenBank/DDBJ whole genome shotgun (WGS) entry which is preliminary data.</text>
</comment>
<evidence type="ECO:0000313" key="3">
    <source>
        <dbReference type="EMBL" id="MDI1231858.1"/>
    </source>
</evidence>
<dbReference type="PANTHER" id="PTHR46361:SF3">
    <property type="entry name" value="ELECTRON CARRIER_ PROTEIN DISULFIDE OXIDOREDUCTASE"/>
    <property type="match status" value="1"/>
</dbReference>
<gene>
    <name evidence="3" type="ORF">PSU93_11975</name>
</gene>
<accession>A0AA43Q505</accession>
<keyword evidence="4" id="KW-1185">Reference proteome</keyword>
<dbReference type="PANTHER" id="PTHR46361">
    <property type="entry name" value="ELECTRON CARRIER/ PROTEIN DISULFIDE OXIDOREDUCTASE"/>
    <property type="match status" value="1"/>
</dbReference>
<dbReference type="AlphaFoldDB" id="A0AA43Q505"/>
<evidence type="ECO:0000256" key="1">
    <source>
        <dbReference type="SAM" id="SignalP"/>
    </source>
</evidence>
<evidence type="ECO:0000313" key="4">
    <source>
        <dbReference type="Proteomes" id="UP001160519"/>
    </source>
</evidence>
<feature type="signal peptide" evidence="1">
    <location>
        <begin position="1"/>
        <end position="23"/>
    </location>
</feature>
<sequence>MIKTKQSLLALTAGLFLTTNVSAVEPDWKPYADLLSSAVKQGTKQDVSLAMVDYAALKENGKLETVYQKLSVYPVANLQGKQEKLAFYINSYNVLALKMVVDNWPLTSIKDIGSLLSPVWGKEAGSIDGKTISLDDIENKVLRPMAEPRIHLAIVCASVSCPDLYNQPYTATQLDSQLEQQAKVFLNNAKKGLYVDEKQIHASKIFDWFAKDFKAVGGVDAFIRRYKADLPALKIEADIDYNWNVNGKAP</sequence>
<dbReference type="Proteomes" id="UP001160519">
    <property type="component" value="Unassembled WGS sequence"/>
</dbReference>
<keyword evidence="1" id="KW-0732">Signal</keyword>
<evidence type="ECO:0000259" key="2">
    <source>
        <dbReference type="Pfam" id="PF04784"/>
    </source>
</evidence>
<feature type="domain" description="DUF547" evidence="2">
    <location>
        <begin position="77"/>
        <end position="186"/>
    </location>
</feature>
<dbReference type="InterPro" id="IPR006869">
    <property type="entry name" value="DUF547"/>
</dbReference>
<feature type="chain" id="PRO_5041363928" evidence="1">
    <location>
        <begin position="24"/>
        <end position="250"/>
    </location>
</feature>
<protein>
    <submittedName>
        <fullName evidence="3">DUF547 domain-containing protein</fullName>
    </submittedName>
</protein>
<name>A0AA43Q505_9GAMM</name>
<dbReference type="EMBL" id="JAQSDF010000046">
    <property type="protein sequence ID" value="MDI1231858.1"/>
    <property type="molecule type" value="Genomic_DNA"/>
</dbReference>
<proteinExistence type="predicted"/>
<reference evidence="3" key="1">
    <citation type="submission" date="2023-01" db="EMBL/GenBank/DDBJ databases">
        <title>Biogeochemical cycle of methane in antarctic sediments.</title>
        <authorList>
            <person name="Roldan D.M."/>
            <person name="Menes R.J."/>
        </authorList>
    </citation>
    <scope>NUCLEOTIDE SEQUENCE [LARGE SCALE GENOMIC DNA]</scope>
    <source>
        <strain evidence="3">K-2018 MAG008</strain>
    </source>
</reference>
<dbReference type="Pfam" id="PF04784">
    <property type="entry name" value="DUF547"/>
    <property type="match status" value="1"/>
</dbReference>
<organism evidence="3 4">
    <name type="scientific">Candidatus Methylobacter titanis</name>
    <dbReference type="NCBI Taxonomy" id="3053457"/>
    <lineage>
        <taxon>Bacteria</taxon>
        <taxon>Pseudomonadati</taxon>
        <taxon>Pseudomonadota</taxon>
        <taxon>Gammaproteobacteria</taxon>
        <taxon>Methylococcales</taxon>
        <taxon>Methylococcaceae</taxon>
        <taxon>Methylobacter</taxon>
    </lineage>
</organism>